<dbReference type="PANTHER" id="PTHR33909">
    <property type="entry name" value="SEC TRANSLOCON ACCESSORY COMPLEX SUBUNIT YAJC"/>
    <property type="match status" value="1"/>
</dbReference>
<dbReference type="RefSeq" id="WP_183061856.1">
    <property type="nucleotide sequence ID" value="NZ_RBWV01000010.1"/>
</dbReference>
<evidence type="ECO:0000256" key="1">
    <source>
        <dbReference type="ARBA" id="ARBA00004162"/>
    </source>
</evidence>
<name>A0A420XSC6_9ACTN</name>
<evidence type="ECO:0000313" key="11">
    <source>
        <dbReference type="EMBL" id="RKS77730.1"/>
    </source>
</evidence>
<comment type="subcellular location">
    <subcellularLocation>
        <location evidence="1">Cell membrane</location>
        <topology evidence="1">Single-pass membrane protein</topology>
    </subcellularLocation>
</comment>
<keyword evidence="6" id="KW-0653">Protein transport</keyword>
<comment type="similarity">
    <text evidence="2">Belongs to the YajC family.</text>
</comment>
<keyword evidence="7" id="KW-1133">Transmembrane helix</keyword>
<dbReference type="GO" id="GO:0005886">
    <property type="term" value="C:plasma membrane"/>
    <property type="evidence" value="ECO:0007669"/>
    <property type="project" value="UniProtKB-SubCell"/>
</dbReference>
<feature type="region of interest" description="Disordered" evidence="10">
    <location>
        <begin position="83"/>
        <end position="106"/>
    </location>
</feature>
<dbReference type="SMART" id="SM01323">
    <property type="entry name" value="YajC"/>
    <property type="match status" value="1"/>
</dbReference>
<dbReference type="Pfam" id="PF02699">
    <property type="entry name" value="YajC"/>
    <property type="match status" value="1"/>
</dbReference>
<evidence type="ECO:0000256" key="8">
    <source>
        <dbReference type="ARBA" id="ARBA00023010"/>
    </source>
</evidence>
<dbReference type="EMBL" id="RBWV01000010">
    <property type="protein sequence ID" value="RKS77730.1"/>
    <property type="molecule type" value="Genomic_DNA"/>
</dbReference>
<reference evidence="11 12" key="1">
    <citation type="submission" date="2018-10" db="EMBL/GenBank/DDBJ databases">
        <title>Genomic Encyclopedia of Archaeal and Bacterial Type Strains, Phase II (KMG-II): from individual species to whole genera.</title>
        <authorList>
            <person name="Goeker M."/>
        </authorList>
    </citation>
    <scope>NUCLEOTIDE SEQUENCE [LARGE SCALE GENOMIC DNA]</scope>
    <source>
        <strain evidence="11 12">RP-AC37</strain>
    </source>
</reference>
<dbReference type="PANTHER" id="PTHR33909:SF1">
    <property type="entry name" value="SEC TRANSLOCON ACCESSORY COMPLEX SUBUNIT YAJC"/>
    <property type="match status" value="1"/>
</dbReference>
<evidence type="ECO:0000256" key="3">
    <source>
        <dbReference type="ARBA" id="ARBA00022448"/>
    </source>
</evidence>
<evidence type="ECO:0000256" key="5">
    <source>
        <dbReference type="ARBA" id="ARBA00022692"/>
    </source>
</evidence>
<dbReference type="FunCoup" id="A0A420XSC6">
    <property type="interactions" value="20"/>
</dbReference>
<protein>
    <submittedName>
        <fullName evidence="11">Preprotein translocase subunit YajC</fullName>
    </submittedName>
</protein>
<keyword evidence="3" id="KW-0813">Transport</keyword>
<dbReference type="PRINTS" id="PR01853">
    <property type="entry name" value="YAJCTRNLCASE"/>
</dbReference>
<accession>A0A420XSC6</accession>
<feature type="compositionally biased region" description="Basic and acidic residues" evidence="10">
    <location>
        <begin position="84"/>
        <end position="95"/>
    </location>
</feature>
<evidence type="ECO:0000256" key="4">
    <source>
        <dbReference type="ARBA" id="ARBA00022475"/>
    </source>
</evidence>
<keyword evidence="9" id="KW-0472">Membrane</keyword>
<gene>
    <name evidence="11" type="ORF">CLV35_1428</name>
</gene>
<keyword evidence="5" id="KW-0812">Transmembrane</keyword>
<evidence type="ECO:0000256" key="9">
    <source>
        <dbReference type="ARBA" id="ARBA00023136"/>
    </source>
</evidence>
<sequence>MRGLANLLPLLLIAGVFWLLVLRPAQARRQQAAQVQAELAPGARIVTTSGLFATVLAVEGDVMLLETAPGVTSRWARGALGRVLDPDDSLHPDDRLDPDDPPPDGG</sequence>
<dbReference type="Proteomes" id="UP000281955">
    <property type="component" value="Unassembled WGS sequence"/>
</dbReference>
<proteinExistence type="inferred from homology"/>
<organism evidence="11 12">
    <name type="scientific">Motilibacter peucedani</name>
    <dbReference type="NCBI Taxonomy" id="598650"/>
    <lineage>
        <taxon>Bacteria</taxon>
        <taxon>Bacillati</taxon>
        <taxon>Actinomycetota</taxon>
        <taxon>Actinomycetes</taxon>
        <taxon>Motilibacterales</taxon>
        <taxon>Motilibacteraceae</taxon>
        <taxon>Motilibacter</taxon>
    </lineage>
</organism>
<evidence type="ECO:0000256" key="10">
    <source>
        <dbReference type="SAM" id="MobiDB-lite"/>
    </source>
</evidence>
<evidence type="ECO:0000256" key="6">
    <source>
        <dbReference type="ARBA" id="ARBA00022927"/>
    </source>
</evidence>
<dbReference type="InParanoid" id="A0A420XSC6"/>
<keyword evidence="12" id="KW-1185">Reference proteome</keyword>
<dbReference type="NCBIfam" id="TIGR00739">
    <property type="entry name" value="yajC"/>
    <property type="match status" value="1"/>
</dbReference>
<dbReference type="AlphaFoldDB" id="A0A420XSC6"/>
<dbReference type="InterPro" id="IPR003849">
    <property type="entry name" value="Preprotein_translocase_YajC"/>
</dbReference>
<evidence type="ECO:0000313" key="12">
    <source>
        <dbReference type="Proteomes" id="UP000281955"/>
    </source>
</evidence>
<dbReference type="GO" id="GO:0015031">
    <property type="term" value="P:protein transport"/>
    <property type="evidence" value="ECO:0007669"/>
    <property type="project" value="UniProtKB-KW"/>
</dbReference>
<keyword evidence="8" id="KW-0811">Translocation</keyword>
<keyword evidence="4" id="KW-1003">Cell membrane</keyword>
<feature type="compositionally biased region" description="Acidic residues" evidence="10">
    <location>
        <begin position="96"/>
        <end position="106"/>
    </location>
</feature>
<evidence type="ECO:0000256" key="2">
    <source>
        <dbReference type="ARBA" id="ARBA00006742"/>
    </source>
</evidence>
<comment type="caution">
    <text evidence="11">The sequence shown here is derived from an EMBL/GenBank/DDBJ whole genome shotgun (WGS) entry which is preliminary data.</text>
</comment>
<evidence type="ECO:0000256" key="7">
    <source>
        <dbReference type="ARBA" id="ARBA00022989"/>
    </source>
</evidence>